<proteinExistence type="predicted"/>
<protein>
    <recommendedName>
        <fullName evidence="2">Histidine kinase CheA-like homodimeric domain-containing protein</fullName>
    </recommendedName>
</protein>
<accession>X0T2A1</accession>
<dbReference type="PANTHER" id="PTHR43395">
    <property type="entry name" value="SENSOR HISTIDINE KINASE CHEA"/>
    <property type="match status" value="1"/>
</dbReference>
<dbReference type="PANTHER" id="PTHR43395:SF10">
    <property type="entry name" value="CHEMOTAXIS PROTEIN CHEA"/>
    <property type="match status" value="1"/>
</dbReference>
<sequence length="277" mass="30527">FAEMDPQGRYLSLEKCSLRDGVDLEEAVSARLVQPVFRQTEHTVEMRSTVSADALAGFVENVGELVTTRATLHRVAERLTEGDLTETVTRLVKQADGDWQRVRKELQISLESWADDLDTLSRAENELGMALDQFQETALALRARPAAEILDPLQRLVQEVAQHLGKIVELDVTGVDVGLDHSALDVLADPVRRLVWFAVAHSIEKPVQRREAGKPVTGRVSVVVRKAADHAQVVIEDDGCGMDLDATLNRARELGWTSGDSVPAGRLSELARPELVE</sequence>
<dbReference type="InterPro" id="IPR051315">
    <property type="entry name" value="Bact_Chemotaxis_CheA"/>
</dbReference>
<comment type="caution">
    <text evidence="1">The sequence shown here is derived from an EMBL/GenBank/DDBJ whole genome shotgun (WGS) entry which is preliminary data.</text>
</comment>
<dbReference type="EMBL" id="BARS01017777">
    <property type="protein sequence ID" value="GAF87379.1"/>
    <property type="molecule type" value="Genomic_DNA"/>
</dbReference>
<evidence type="ECO:0000313" key="1">
    <source>
        <dbReference type="EMBL" id="GAF87379.1"/>
    </source>
</evidence>
<dbReference type="InterPro" id="IPR036890">
    <property type="entry name" value="HATPase_C_sf"/>
</dbReference>
<feature type="non-terminal residue" evidence="1">
    <location>
        <position position="1"/>
    </location>
</feature>
<dbReference type="SUPFAM" id="SSF55874">
    <property type="entry name" value="ATPase domain of HSP90 chaperone/DNA topoisomerase II/histidine kinase"/>
    <property type="match status" value="1"/>
</dbReference>
<reference evidence="1" key="1">
    <citation type="journal article" date="2014" name="Front. Microbiol.">
        <title>High frequency of phylogenetically diverse reductive dehalogenase-homologous genes in deep subseafloor sedimentary metagenomes.</title>
        <authorList>
            <person name="Kawai M."/>
            <person name="Futagami T."/>
            <person name="Toyoda A."/>
            <person name="Takaki Y."/>
            <person name="Nishi S."/>
            <person name="Hori S."/>
            <person name="Arai W."/>
            <person name="Tsubouchi T."/>
            <person name="Morono Y."/>
            <person name="Uchiyama I."/>
            <person name="Ito T."/>
            <person name="Fujiyama A."/>
            <person name="Inagaki F."/>
            <person name="Takami H."/>
        </authorList>
    </citation>
    <scope>NUCLEOTIDE SEQUENCE</scope>
    <source>
        <strain evidence="1">Expedition CK06-06</strain>
    </source>
</reference>
<dbReference type="Gene3D" id="3.30.565.10">
    <property type="entry name" value="Histidine kinase-like ATPase, C-terminal domain"/>
    <property type="match status" value="1"/>
</dbReference>
<gene>
    <name evidence="1" type="ORF">S01H1_29030</name>
</gene>
<organism evidence="1">
    <name type="scientific">marine sediment metagenome</name>
    <dbReference type="NCBI Taxonomy" id="412755"/>
    <lineage>
        <taxon>unclassified sequences</taxon>
        <taxon>metagenomes</taxon>
        <taxon>ecological metagenomes</taxon>
    </lineage>
</organism>
<dbReference type="AlphaFoldDB" id="X0T2A1"/>
<feature type="non-terminal residue" evidence="1">
    <location>
        <position position="277"/>
    </location>
</feature>
<name>X0T2A1_9ZZZZ</name>
<evidence type="ECO:0008006" key="2">
    <source>
        <dbReference type="Google" id="ProtNLM"/>
    </source>
</evidence>